<dbReference type="RefSeq" id="WP_209140901.1">
    <property type="nucleotide sequence ID" value="NZ_JAGHKO010000005.1"/>
</dbReference>
<feature type="modified residue" description="4-aspartylphosphate" evidence="1">
    <location>
        <position position="59"/>
    </location>
</feature>
<evidence type="ECO:0000313" key="4">
    <source>
        <dbReference type="Proteomes" id="UP000677244"/>
    </source>
</evidence>
<keyword evidence="4" id="KW-1185">Reference proteome</keyword>
<dbReference type="SUPFAM" id="SSF52172">
    <property type="entry name" value="CheY-like"/>
    <property type="match status" value="1"/>
</dbReference>
<organism evidence="3 4">
    <name type="scientific">Niastella soli</name>
    <dbReference type="NCBI Taxonomy" id="2821487"/>
    <lineage>
        <taxon>Bacteria</taxon>
        <taxon>Pseudomonadati</taxon>
        <taxon>Bacteroidota</taxon>
        <taxon>Chitinophagia</taxon>
        <taxon>Chitinophagales</taxon>
        <taxon>Chitinophagaceae</taxon>
        <taxon>Niastella</taxon>
    </lineage>
</organism>
<accession>A0ABS3YY96</accession>
<dbReference type="PANTHER" id="PTHR44520">
    <property type="entry name" value="RESPONSE REGULATOR RCP1-RELATED"/>
    <property type="match status" value="1"/>
</dbReference>
<sequence>MKEEKVIMLIDDDMDDRFLFSRAAKLKKPEITCVTADGGKEALELLDKMPQLPQVIFLDINMPGMNGWEFLSQFKKNDHFKNIPILIYSTSSNEKDITTAETAGASGYCVKPLDFDGLHTILNFVSANLGPHLPEAIKDNNNITYFKHPGNQH</sequence>
<keyword evidence="1" id="KW-0597">Phosphoprotein</keyword>
<gene>
    <name evidence="3" type="ORF">J7I42_21340</name>
</gene>
<protein>
    <submittedName>
        <fullName evidence="3">Response regulator</fullName>
    </submittedName>
</protein>
<dbReference type="Pfam" id="PF00072">
    <property type="entry name" value="Response_reg"/>
    <property type="match status" value="1"/>
</dbReference>
<reference evidence="3 4" key="1">
    <citation type="submission" date="2021-03" db="EMBL/GenBank/DDBJ databases">
        <title>Assistant Professor.</title>
        <authorList>
            <person name="Huq M.A."/>
        </authorList>
    </citation>
    <scope>NUCLEOTIDE SEQUENCE [LARGE SCALE GENOMIC DNA]</scope>
    <source>
        <strain evidence="3 4">MAH-29</strain>
    </source>
</reference>
<dbReference type="InterPro" id="IPR011006">
    <property type="entry name" value="CheY-like_superfamily"/>
</dbReference>
<dbReference type="Gene3D" id="3.40.50.2300">
    <property type="match status" value="1"/>
</dbReference>
<comment type="caution">
    <text evidence="3">The sequence shown here is derived from an EMBL/GenBank/DDBJ whole genome shotgun (WGS) entry which is preliminary data.</text>
</comment>
<dbReference type="EMBL" id="JAGHKO010000005">
    <property type="protein sequence ID" value="MBO9202848.1"/>
    <property type="molecule type" value="Genomic_DNA"/>
</dbReference>
<dbReference type="InterPro" id="IPR052893">
    <property type="entry name" value="TCS_response_regulator"/>
</dbReference>
<dbReference type="SMART" id="SM00448">
    <property type="entry name" value="REC"/>
    <property type="match status" value="1"/>
</dbReference>
<dbReference type="PANTHER" id="PTHR44520:SF2">
    <property type="entry name" value="RESPONSE REGULATOR RCP1"/>
    <property type="match status" value="1"/>
</dbReference>
<dbReference type="PROSITE" id="PS50110">
    <property type="entry name" value="RESPONSE_REGULATORY"/>
    <property type="match status" value="1"/>
</dbReference>
<evidence type="ECO:0000256" key="1">
    <source>
        <dbReference type="PROSITE-ProRule" id="PRU00169"/>
    </source>
</evidence>
<evidence type="ECO:0000313" key="3">
    <source>
        <dbReference type="EMBL" id="MBO9202848.1"/>
    </source>
</evidence>
<evidence type="ECO:0000259" key="2">
    <source>
        <dbReference type="PROSITE" id="PS50110"/>
    </source>
</evidence>
<name>A0ABS3YY96_9BACT</name>
<dbReference type="InterPro" id="IPR001789">
    <property type="entry name" value="Sig_transdc_resp-reg_receiver"/>
</dbReference>
<feature type="domain" description="Response regulatory" evidence="2">
    <location>
        <begin position="6"/>
        <end position="126"/>
    </location>
</feature>
<proteinExistence type="predicted"/>
<dbReference type="Proteomes" id="UP000677244">
    <property type="component" value="Unassembled WGS sequence"/>
</dbReference>